<evidence type="ECO:0000256" key="2">
    <source>
        <dbReference type="ARBA" id="ARBA00022692"/>
    </source>
</evidence>
<gene>
    <name evidence="8" type="ORF">P280DRAFT_399457</name>
</gene>
<evidence type="ECO:0000259" key="7">
    <source>
        <dbReference type="Pfam" id="PF20684"/>
    </source>
</evidence>
<keyword evidence="3 6" id="KW-1133">Transmembrane helix</keyword>
<evidence type="ECO:0000256" key="4">
    <source>
        <dbReference type="ARBA" id="ARBA00023136"/>
    </source>
</evidence>
<feature type="transmembrane region" description="Helical" evidence="6">
    <location>
        <begin position="187"/>
        <end position="206"/>
    </location>
</feature>
<sequence length="296" mass="32682">MAPVQYSAPQEQTYNKGPSYLATVATLVSIALLTFLLRVYTRIKLLRIFAIDDGLMLVAALCSFGNLIAFALLVRLGLGHHRDELPKADVSAVGVYLWSFTVLIVIGISLVKLSVAFFLLRIIQRPQYRLVLYCMIAILVPSTLVWTFTLLFQCTPVAAAWNPELRSNAQCMSRTTYRNLNVFNSSINAATDLSLAILPLSIVWGLRVSLHAKLSLAAVLGLGFFSSAAAIVRMPLIYNMWSQHDPFAHSGTFCIWSVIEMTTGMTAACLPTLKPLFSTLSTFFSDVKAFRRTSST</sequence>
<organism evidence="8 9">
    <name type="scientific">Massarina eburnea CBS 473.64</name>
    <dbReference type="NCBI Taxonomy" id="1395130"/>
    <lineage>
        <taxon>Eukaryota</taxon>
        <taxon>Fungi</taxon>
        <taxon>Dikarya</taxon>
        <taxon>Ascomycota</taxon>
        <taxon>Pezizomycotina</taxon>
        <taxon>Dothideomycetes</taxon>
        <taxon>Pleosporomycetidae</taxon>
        <taxon>Pleosporales</taxon>
        <taxon>Massarineae</taxon>
        <taxon>Massarinaceae</taxon>
        <taxon>Massarina</taxon>
    </lineage>
</organism>
<feature type="transmembrane region" description="Helical" evidence="6">
    <location>
        <begin position="20"/>
        <end position="41"/>
    </location>
</feature>
<feature type="transmembrane region" description="Helical" evidence="6">
    <location>
        <begin position="218"/>
        <end position="241"/>
    </location>
</feature>
<dbReference type="Pfam" id="PF20684">
    <property type="entry name" value="Fung_rhodopsin"/>
    <property type="match status" value="1"/>
</dbReference>
<feature type="transmembrane region" description="Helical" evidence="6">
    <location>
        <begin position="130"/>
        <end position="152"/>
    </location>
</feature>
<protein>
    <recommendedName>
        <fullName evidence="7">Rhodopsin domain-containing protein</fullName>
    </recommendedName>
</protein>
<keyword evidence="9" id="KW-1185">Reference proteome</keyword>
<dbReference type="GO" id="GO:0016020">
    <property type="term" value="C:membrane"/>
    <property type="evidence" value="ECO:0007669"/>
    <property type="project" value="UniProtKB-SubCell"/>
</dbReference>
<feature type="non-terminal residue" evidence="8">
    <location>
        <position position="296"/>
    </location>
</feature>
<dbReference type="InterPro" id="IPR052337">
    <property type="entry name" value="SAT4-like"/>
</dbReference>
<reference evidence="8" key="1">
    <citation type="journal article" date="2020" name="Stud. Mycol.">
        <title>101 Dothideomycetes genomes: a test case for predicting lifestyles and emergence of pathogens.</title>
        <authorList>
            <person name="Haridas S."/>
            <person name="Albert R."/>
            <person name="Binder M."/>
            <person name="Bloem J."/>
            <person name="Labutti K."/>
            <person name="Salamov A."/>
            <person name="Andreopoulos B."/>
            <person name="Baker S."/>
            <person name="Barry K."/>
            <person name="Bills G."/>
            <person name="Bluhm B."/>
            <person name="Cannon C."/>
            <person name="Castanera R."/>
            <person name="Culley D."/>
            <person name="Daum C."/>
            <person name="Ezra D."/>
            <person name="Gonzalez J."/>
            <person name="Henrissat B."/>
            <person name="Kuo A."/>
            <person name="Liang C."/>
            <person name="Lipzen A."/>
            <person name="Lutzoni F."/>
            <person name="Magnuson J."/>
            <person name="Mondo S."/>
            <person name="Nolan M."/>
            <person name="Ohm R."/>
            <person name="Pangilinan J."/>
            <person name="Park H.-J."/>
            <person name="Ramirez L."/>
            <person name="Alfaro M."/>
            <person name="Sun H."/>
            <person name="Tritt A."/>
            <person name="Yoshinaga Y."/>
            <person name="Zwiers L.-H."/>
            <person name="Turgeon B."/>
            <person name="Goodwin S."/>
            <person name="Spatafora J."/>
            <person name="Crous P."/>
            <person name="Grigoriev I."/>
        </authorList>
    </citation>
    <scope>NUCLEOTIDE SEQUENCE</scope>
    <source>
        <strain evidence="8">CBS 473.64</strain>
    </source>
</reference>
<feature type="transmembrane region" description="Helical" evidence="6">
    <location>
        <begin position="53"/>
        <end position="76"/>
    </location>
</feature>
<accession>A0A6A6RZR9</accession>
<dbReference type="InterPro" id="IPR049326">
    <property type="entry name" value="Rhodopsin_dom_fungi"/>
</dbReference>
<keyword evidence="4 6" id="KW-0472">Membrane</keyword>
<evidence type="ECO:0000256" key="3">
    <source>
        <dbReference type="ARBA" id="ARBA00022989"/>
    </source>
</evidence>
<comment type="similarity">
    <text evidence="5">Belongs to the SAT4 family.</text>
</comment>
<dbReference type="PANTHER" id="PTHR33048:SF167">
    <property type="entry name" value="INTEGRAL MEMBRANE PROTEIN"/>
    <property type="match status" value="1"/>
</dbReference>
<dbReference type="AlphaFoldDB" id="A0A6A6RZR9"/>
<keyword evidence="2 6" id="KW-0812">Transmembrane</keyword>
<evidence type="ECO:0000313" key="9">
    <source>
        <dbReference type="Proteomes" id="UP000799753"/>
    </source>
</evidence>
<dbReference type="OrthoDB" id="5022096at2759"/>
<feature type="transmembrane region" description="Helical" evidence="6">
    <location>
        <begin position="96"/>
        <end position="123"/>
    </location>
</feature>
<dbReference type="Proteomes" id="UP000799753">
    <property type="component" value="Unassembled WGS sequence"/>
</dbReference>
<evidence type="ECO:0000313" key="8">
    <source>
        <dbReference type="EMBL" id="KAF2640820.1"/>
    </source>
</evidence>
<evidence type="ECO:0000256" key="5">
    <source>
        <dbReference type="ARBA" id="ARBA00038359"/>
    </source>
</evidence>
<evidence type="ECO:0000256" key="6">
    <source>
        <dbReference type="SAM" id="Phobius"/>
    </source>
</evidence>
<feature type="domain" description="Rhodopsin" evidence="7">
    <location>
        <begin position="37"/>
        <end position="278"/>
    </location>
</feature>
<dbReference type="EMBL" id="MU006784">
    <property type="protein sequence ID" value="KAF2640820.1"/>
    <property type="molecule type" value="Genomic_DNA"/>
</dbReference>
<name>A0A6A6RZR9_9PLEO</name>
<dbReference type="PANTHER" id="PTHR33048">
    <property type="entry name" value="PTH11-LIKE INTEGRAL MEMBRANE PROTEIN (AFU_ORTHOLOGUE AFUA_5G11245)"/>
    <property type="match status" value="1"/>
</dbReference>
<comment type="subcellular location">
    <subcellularLocation>
        <location evidence="1">Membrane</location>
        <topology evidence="1">Multi-pass membrane protein</topology>
    </subcellularLocation>
</comment>
<proteinExistence type="inferred from homology"/>
<evidence type="ECO:0000256" key="1">
    <source>
        <dbReference type="ARBA" id="ARBA00004141"/>
    </source>
</evidence>